<dbReference type="Proteomes" id="UP000625316">
    <property type="component" value="Unassembled WGS sequence"/>
</dbReference>
<dbReference type="NCBIfam" id="TIGR01451">
    <property type="entry name" value="B_ant_repeat"/>
    <property type="match status" value="1"/>
</dbReference>
<evidence type="ECO:0000256" key="1">
    <source>
        <dbReference type="SAM" id="MobiDB-lite"/>
    </source>
</evidence>
<feature type="region of interest" description="Disordered" evidence="1">
    <location>
        <begin position="332"/>
        <end position="380"/>
    </location>
</feature>
<gene>
    <name evidence="3" type="ORF">IQ266_08890</name>
</gene>
<dbReference type="AlphaFoldDB" id="A0A928VLC1"/>
<dbReference type="RefSeq" id="WP_264324662.1">
    <property type="nucleotide sequence ID" value="NZ_JADEXQ010000023.1"/>
</dbReference>
<evidence type="ECO:0000259" key="2">
    <source>
        <dbReference type="Pfam" id="PF01345"/>
    </source>
</evidence>
<dbReference type="InterPro" id="IPR001434">
    <property type="entry name" value="OmcB-like_DUF11"/>
</dbReference>
<feature type="compositionally biased region" description="Low complexity" evidence="1">
    <location>
        <begin position="336"/>
        <end position="353"/>
    </location>
</feature>
<sequence>MLFRTLKSVMRRSRSWQLNPSVEQRWLLLIFLAPSLAILPASAQNPTTVSNTASGSFGDPLDPNGTPTSTNSNTVPLDAVLGRSSLELIKTGDRAAAAPGDTAIYRLLLRNTGTITVNNLTLSDRLPLGMQFLQNSVQAAINTGNVSSAVSLNVNRNGQDITFQYPSTLAPQQDLAVVYAVELTPDALRGSGRNLASGSGNTATQTVQTGVASHQMRISSGILSDCGTLIGRVFEDKNFDGKQQATEPGMPNAVVFMDDGNRVTTDIEGKFSLTCVLPGPRTGVLDMTSVAGYTLAPNEYKIQDNSQSRMVMMSPGSLRRMDFGVVPAAMPETPEAVQPAPVKVVTPKPETPQSVQSAPVDLAEPETAPDAKPETLPQRY</sequence>
<proteinExistence type="predicted"/>
<dbReference type="Gene3D" id="2.60.40.740">
    <property type="match status" value="1"/>
</dbReference>
<feature type="compositionally biased region" description="Low complexity" evidence="1">
    <location>
        <begin position="63"/>
        <end position="74"/>
    </location>
</feature>
<dbReference type="InterPro" id="IPR013783">
    <property type="entry name" value="Ig-like_fold"/>
</dbReference>
<organism evidence="3 4">
    <name type="scientific">Romeriopsis navalis LEGE 11480</name>
    <dbReference type="NCBI Taxonomy" id="2777977"/>
    <lineage>
        <taxon>Bacteria</taxon>
        <taxon>Bacillati</taxon>
        <taxon>Cyanobacteriota</taxon>
        <taxon>Cyanophyceae</taxon>
        <taxon>Leptolyngbyales</taxon>
        <taxon>Leptolyngbyaceae</taxon>
        <taxon>Romeriopsis</taxon>
        <taxon>Romeriopsis navalis</taxon>
    </lineage>
</organism>
<dbReference type="Gene3D" id="2.60.40.10">
    <property type="entry name" value="Immunoglobulins"/>
    <property type="match status" value="1"/>
</dbReference>
<evidence type="ECO:0000313" key="4">
    <source>
        <dbReference type="Proteomes" id="UP000625316"/>
    </source>
</evidence>
<feature type="domain" description="DUF11" evidence="2">
    <location>
        <begin position="86"/>
        <end position="177"/>
    </location>
</feature>
<accession>A0A928VLC1</accession>
<dbReference type="SUPFAM" id="SSF117074">
    <property type="entry name" value="Hypothetical protein PA1324"/>
    <property type="match status" value="1"/>
</dbReference>
<dbReference type="InterPro" id="IPR047589">
    <property type="entry name" value="DUF11_rpt"/>
</dbReference>
<dbReference type="PANTHER" id="PTHR34819">
    <property type="entry name" value="LARGE CYSTEINE-RICH PERIPLASMIC PROTEIN OMCB"/>
    <property type="match status" value="1"/>
</dbReference>
<dbReference type="InterPro" id="IPR051172">
    <property type="entry name" value="Chlamydia_OmcB"/>
</dbReference>
<dbReference type="EMBL" id="JADEXQ010000023">
    <property type="protein sequence ID" value="MBE9029843.1"/>
    <property type="molecule type" value="Genomic_DNA"/>
</dbReference>
<dbReference type="PANTHER" id="PTHR34819:SF3">
    <property type="entry name" value="CELL SURFACE PROTEIN"/>
    <property type="match status" value="1"/>
</dbReference>
<reference evidence="3" key="1">
    <citation type="submission" date="2020-10" db="EMBL/GenBank/DDBJ databases">
        <authorList>
            <person name="Castelo-Branco R."/>
            <person name="Eusebio N."/>
            <person name="Adriana R."/>
            <person name="Vieira A."/>
            <person name="Brugerolle De Fraissinette N."/>
            <person name="Rezende De Castro R."/>
            <person name="Schneider M.P."/>
            <person name="Vasconcelos V."/>
            <person name="Leao P.N."/>
        </authorList>
    </citation>
    <scope>NUCLEOTIDE SEQUENCE</scope>
    <source>
        <strain evidence="3">LEGE 11480</strain>
    </source>
</reference>
<protein>
    <submittedName>
        <fullName evidence="3">DUF11 domain-containing protein</fullName>
    </submittedName>
</protein>
<name>A0A928VLC1_9CYAN</name>
<comment type="caution">
    <text evidence="3">The sequence shown here is derived from an EMBL/GenBank/DDBJ whole genome shotgun (WGS) entry which is preliminary data.</text>
</comment>
<keyword evidence="4" id="KW-1185">Reference proteome</keyword>
<evidence type="ECO:0000313" key="3">
    <source>
        <dbReference type="EMBL" id="MBE9029843.1"/>
    </source>
</evidence>
<dbReference type="Pfam" id="PF01345">
    <property type="entry name" value="DUF11"/>
    <property type="match status" value="1"/>
</dbReference>
<feature type="region of interest" description="Disordered" evidence="1">
    <location>
        <begin position="49"/>
        <end position="74"/>
    </location>
</feature>